<name>A0A857DJN6_9FIRM</name>
<feature type="transmembrane region" description="Helical" evidence="1">
    <location>
        <begin position="117"/>
        <end position="135"/>
    </location>
</feature>
<dbReference type="EMBL" id="CP046996">
    <property type="protein sequence ID" value="QHA00818.1"/>
    <property type="molecule type" value="Genomic_DNA"/>
</dbReference>
<reference evidence="2 3" key="1">
    <citation type="submission" date="2019-12" db="EMBL/GenBank/DDBJ databases">
        <title>Sequence classification of anaerobic respiratory reductive dehalogenases: First we see many, then we see few.</title>
        <authorList>
            <person name="Molenda O."/>
            <person name="Puentes Jacome L.A."/>
            <person name="Cao X."/>
            <person name="Nesbo C.L."/>
            <person name="Tang S."/>
            <person name="Morson N."/>
            <person name="Patron J."/>
            <person name="Lomheim L."/>
            <person name="Wishart D.S."/>
            <person name="Edwards E.A."/>
        </authorList>
    </citation>
    <scope>NUCLEOTIDE SEQUENCE [LARGE SCALE GENOMIC DNA]</scope>
    <source>
        <strain evidence="2 3">12DCA</strain>
    </source>
</reference>
<gene>
    <name evidence="2" type="ORF">GQ588_09315</name>
</gene>
<keyword evidence="1" id="KW-0812">Transmembrane</keyword>
<evidence type="ECO:0000256" key="1">
    <source>
        <dbReference type="SAM" id="Phobius"/>
    </source>
</evidence>
<accession>A0A857DJN6</accession>
<dbReference type="RefSeq" id="WP_019226489.1">
    <property type="nucleotide sequence ID" value="NZ_CP046996.1"/>
</dbReference>
<protein>
    <recommendedName>
        <fullName evidence="4">DUF2178 domain-containing protein</fullName>
    </recommendedName>
</protein>
<evidence type="ECO:0008006" key="4">
    <source>
        <dbReference type="Google" id="ProtNLM"/>
    </source>
</evidence>
<keyword evidence="1" id="KW-0472">Membrane</keyword>
<feature type="transmembrane region" description="Helical" evidence="1">
    <location>
        <begin position="93"/>
        <end position="111"/>
    </location>
</feature>
<feature type="transmembrane region" description="Helical" evidence="1">
    <location>
        <begin position="7"/>
        <end position="25"/>
    </location>
</feature>
<organism evidence="2 3">
    <name type="scientific">Dehalobacter restrictus</name>
    <dbReference type="NCBI Taxonomy" id="55583"/>
    <lineage>
        <taxon>Bacteria</taxon>
        <taxon>Bacillati</taxon>
        <taxon>Bacillota</taxon>
        <taxon>Clostridia</taxon>
        <taxon>Eubacteriales</taxon>
        <taxon>Desulfitobacteriaceae</taxon>
        <taxon>Dehalobacter</taxon>
    </lineage>
</organism>
<sequence>MTKNMKAIGFSILGILLIVIGFVLIKAIHEPQRSMQVLPYVCVGIGCGLFGHHLGKIISSMALKNYPDEVRKIEIEQNDERNLTITNKAKAKAYDKMIYVYGAIILAFGLMQIDLMAIIILVISYLFVIFSGIYYRSKYEKEM</sequence>
<feature type="transmembrane region" description="Helical" evidence="1">
    <location>
        <begin position="37"/>
        <end position="55"/>
    </location>
</feature>
<dbReference type="Proteomes" id="UP000430508">
    <property type="component" value="Chromosome"/>
</dbReference>
<evidence type="ECO:0000313" key="2">
    <source>
        <dbReference type="EMBL" id="QHA00818.1"/>
    </source>
</evidence>
<evidence type="ECO:0000313" key="3">
    <source>
        <dbReference type="Proteomes" id="UP000430508"/>
    </source>
</evidence>
<proteinExistence type="predicted"/>
<keyword evidence="1" id="KW-1133">Transmembrane helix</keyword>
<dbReference type="AlphaFoldDB" id="A0A857DJN6"/>